<name>A0A1M5KS98_9FLAO</name>
<evidence type="ECO:0000256" key="1">
    <source>
        <dbReference type="ARBA" id="ARBA00023015"/>
    </source>
</evidence>
<protein>
    <submittedName>
        <fullName evidence="5">Transcriptional regulator, HxlR family</fullName>
    </submittedName>
</protein>
<evidence type="ECO:0000256" key="3">
    <source>
        <dbReference type="ARBA" id="ARBA00023163"/>
    </source>
</evidence>
<gene>
    <name evidence="5" type="ORF">SAMN05443633_11769</name>
</gene>
<sequence length="168" mass="19621">MLHKVTNNSLYLYLKKKKSSNFAVTYISNIKVTQRFCPDMKKNELMAYSCPLGKAMSALGSKWKPIIVLVIKDRKLRFGELAVRINVISRKVLTDQLREMEADGLIIREEFKEIPPRVEYSLTEKGLALLPILYQLEEWERKYHVYDPEKAKDCKTLLEEKKIKKAVV</sequence>
<dbReference type="Gene3D" id="1.10.10.10">
    <property type="entry name" value="Winged helix-like DNA-binding domain superfamily/Winged helix DNA-binding domain"/>
    <property type="match status" value="1"/>
</dbReference>
<evidence type="ECO:0000259" key="4">
    <source>
        <dbReference type="PROSITE" id="PS51118"/>
    </source>
</evidence>
<dbReference type="EMBL" id="FQUT01000017">
    <property type="protein sequence ID" value="SHG55596.1"/>
    <property type="molecule type" value="Genomic_DNA"/>
</dbReference>
<keyword evidence="1" id="KW-0805">Transcription regulation</keyword>
<dbReference type="RefSeq" id="WP_378158025.1">
    <property type="nucleotide sequence ID" value="NZ_JBHSOO010000001.1"/>
</dbReference>
<dbReference type="STRING" id="1416778.SAMN05443633_11769"/>
<organism evidence="5 6">
    <name type="scientific">Chryseobacterium arachidis</name>
    <dbReference type="NCBI Taxonomy" id="1416778"/>
    <lineage>
        <taxon>Bacteria</taxon>
        <taxon>Pseudomonadati</taxon>
        <taxon>Bacteroidota</taxon>
        <taxon>Flavobacteriia</taxon>
        <taxon>Flavobacteriales</taxon>
        <taxon>Weeksellaceae</taxon>
        <taxon>Chryseobacterium group</taxon>
        <taxon>Chryseobacterium</taxon>
    </lineage>
</organism>
<dbReference type="InterPro" id="IPR002577">
    <property type="entry name" value="HTH_HxlR"/>
</dbReference>
<dbReference type="SUPFAM" id="SSF46785">
    <property type="entry name" value="Winged helix' DNA-binding domain"/>
    <property type="match status" value="1"/>
</dbReference>
<reference evidence="6" key="1">
    <citation type="submission" date="2016-11" db="EMBL/GenBank/DDBJ databases">
        <authorList>
            <person name="Varghese N."/>
            <person name="Submissions S."/>
        </authorList>
    </citation>
    <scope>NUCLEOTIDE SEQUENCE [LARGE SCALE GENOMIC DNA]</scope>
    <source>
        <strain evidence="6">DSM 27619</strain>
    </source>
</reference>
<dbReference type="PANTHER" id="PTHR33204">
    <property type="entry name" value="TRANSCRIPTIONAL REGULATOR, MARR FAMILY"/>
    <property type="match status" value="1"/>
</dbReference>
<dbReference type="AlphaFoldDB" id="A0A1M5KS98"/>
<evidence type="ECO:0000256" key="2">
    <source>
        <dbReference type="ARBA" id="ARBA00023125"/>
    </source>
</evidence>
<feature type="domain" description="HTH hxlR-type" evidence="4">
    <location>
        <begin position="50"/>
        <end position="148"/>
    </location>
</feature>
<accession>A0A1M5KS98</accession>
<keyword evidence="3" id="KW-0804">Transcription</keyword>
<keyword evidence="6" id="KW-1185">Reference proteome</keyword>
<dbReference type="GO" id="GO:0003677">
    <property type="term" value="F:DNA binding"/>
    <property type="evidence" value="ECO:0007669"/>
    <property type="project" value="UniProtKB-KW"/>
</dbReference>
<dbReference type="PANTHER" id="PTHR33204:SF29">
    <property type="entry name" value="TRANSCRIPTIONAL REGULATOR"/>
    <property type="match status" value="1"/>
</dbReference>
<dbReference type="Pfam" id="PF01638">
    <property type="entry name" value="HxlR"/>
    <property type="match status" value="1"/>
</dbReference>
<evidence type="ECO:0000313" key="6">
    <source>
        <dbReference type="Proteomes" id="UP000184518"/>
    </source>
</evidence>
<evidence type="ECO:0000313" key="5">
    <source>
        <dbReference type="EMBL" id="SHG55596.1"/>
    </source>
</evidence>
<dbReference type="PROSITE" id="PS51118">
    <property type="entry name" value="HTH_HXLR"/>
    <property type="match status" value="1"/>
</dbReference>
<dbReference type="Proteomes" id="UP000184518">
    <property type="component" value="Unassembled WGS sequence"/>
</dbReference>
<dbReference type="InterPro" id="IPR036390">
    <property type="entry name" value="WH_DNA-bd_sf"/>
</dbReference>
<dbReference type="InterPro" id="IPR036388">
    <property type="entry name" value="WH-like_DNA-bd_sf"/>
</dbReference>
<keyword evidence="2" id="KW-0238">DNA-binding</keyword>
<proteinExistence type="predicted"/>